<dbReference type="GO" id="GO:0004550">
    <property type="term" value="F:nucleoside diphosphate kinase activity"/>
    <property type="evidence" value="ECO:0007669"/>
    <property type="project" value="UniProtKB-EC"/>
</dbReference>
<keyword evidence="5" id="KW-0418">Kinase</keyword>
<reference evidence="8" key="3">
    <citation type="submission" date="2025-09" db="UniProtKB">
        <authorList>
            <consortium name="Ensembl"/>
        </authorList>
    </citation>
    <scope>IDENTIFICATION</scope>
    <source>
        <strain evidence="8">Boxer</strain>
    </source>
</reference>
<evidence type="ECO:0000259" key="7">
    <source>
        <dbReference type="Pfam" id="PF00334"/>
    </source>
</evidence>
<feature type="domain" description="Nucleoside diphosphate kinase-like" evidence="7">
    <location>
        <begin position="38"/>
        <end position="75"/>
    </location>
</feature>
<evidence type="ECO:0000256" key="6">
    <source>
        <dbReference type="SAM" id="SignalP"/>
    </source>
</evidence>
<feature type="signal peptide" evidence="6">
    <location>
        <begin position="1"/>
        <end position="19"/>
    </location>
</feature>
<dbReference type="KEGG" id="cfa:111091468"/>
<dbReference type="PANTHER" id="PTHR11349">
    <property type="entry name" value="NUCLEOSIDE DIPHOSPHATE KINASE"/>
    <property type="match status" value="1"/>
</dbReference>
<dbReference type="Ensembl" id="ENSCAFT00845021777.1">
    <property type="protein sequence ID" value="ENSCAFP00845017128.1"/>
    <property type="gene ID" value="ENSCAFG00845012257.1"/>
</dbReference>
<keyword evidence="4" id="KW-0808">Transferase</keyword>
<dbReference type="RefSeq" id="XP_038425270.1">
    <property type="nucleotide sequence ID" value="XM_038569342.1"/>
</dbReference>
<dbReference type="InterPro" id="IPR034907">
    <property type="entry name" value="NDK-like_dom"/>
</dbReference>
<evidence type="ECO:0000313" key="9">
    <source>
        <dbReference type="Proteomes" id="UP000805418"/>
    </source>
</evidence>
<organism evidence="8 9">
    <name type="scientific">Canis lupus familiaris</name>
    <name type="common">Dog</name>
    <name type="synonym">Canis familiaris</name>
    <dbReference type="NCBI Taxonomy" id="9615"/>
    <lineage>
        <taxon>Eukaryota</taxon>
        <taxon>Metazoa</taxon>
        <taxon>Chordata</taxon>
        <taxon>Craniata</taxon>
        <taxon>Vertebrata</taxon>
        <taxon>Euteleostomi</taxon>
        <taxon>Mammalia</taxon>
        <taxon>Eutheria</taxon>
        <taxon>Laurasiatheria</taxon>
        <taxon>Carnivora</taxon>
        <taxon>Caniformia</taxon>
        <taxon>Canidae</taxon>
        <taxon>Canis</taxon>
    </lineage>
</organism>
<evidence type="ECO:0000256" key="5">
    <source>
        <dbReference type="ARBA" id="ARBA00022777"/>
    </source>
</evidence>
<evidence type="ECO:0000256" key="4">
    <source>
        <dbReference type="ARBA" id="ARBA00022679"/>
    </source>
</evidence>
<evidence type="ECO:0000256" key="2">
    <source>
        <dbReference type="ARBA" id="ARBA00008142"/>
    </source>
</evidence>
<gene>
    <name evidence="8" type="primary">LOC111091468</name>
</gene>
<comment type="similarity">
    <text evidence="2">Belongs to the NDK family.</text>
</comment>
<dbReference type="Proteomes" id="UP000805418">
    <property type="component" value="Chromosome 21"/>
</dbReference>
<dbReference type="EC" id="2.7.4.6" evidence="3"/>
<dbReference type="OrthoDB" id="9697512at2759"/>
<dbReference type="GeneTree" id="ENSGT01050000247240"/>
<sequence>MGGFLERVALLGLLSGLQAPDPTLLTCPNSSGSSWTWEQTLVAVQPDGVQWRLAGDVIQRFERRDFKVVGMKTLQEHHPCSDSVEGAGERQLWLQSSEPVDWADKTHQSSIHPT</sequence>
<dbReference type="GeneID" id="111091468"/>
<dbReference type="SUPFAM" id="SSF54919">
    <property type="entry name" value="Nucleoside diphosphate kinase, NDK"/>
    <property type="match status" value="1"/>
</dbReference>
<evidence type="ECO:0000313" key="8">
    <source>
        <dbReference type="Ensembl" id="ENSCAFP00845017128.1"/>
    </source>
</evidence>
<evidence type="ECO:0000256" key="3">
    <source>
        <dbReference type="ARBA" id="ARBA00012966"/>
    </source>
</evidence>
<keyword evidence="9" id="KW-1185">Reference proteome</keyword>
<dbReference type="Pfam" id="PF00334">
    <property type="entry name" value="NDK"/>
    <property type="match status" value="1"/>
</dbReference>
<name>A0A8I3RWZ3_CANLF</name>
<keyword evidence="6" id="KW-0732">Signal</keyword>
<dbReference type="InterPro" id="IPR036850">
    <property type="entry name" value="NDK-like_dom_sf"/>
</dbReference>
<evidence type="ECO:0000256" key="1">
    <source>
        <dbReference type="ARBA" id="ARBA00001946"/>
    </source>
</evidence>
<accession>A0A8I3RWZ3</accession>
<comment type="cofactor">
    <cofactor evidence="1">
        <name>Mg(2+)</name>
        <dbReference type="ChEBI" id="CHEBI:18420"/>
    </cofactor>
</comment>
<dbReference type="Gene3D" id="3.30.70.141">
    <property type="entry name" value="Nucleoside diphosphate kinase-like domain"/>
    <property type="match status" value="1"/>
</dbReference>
<dbReference type="AlphaFoldDB" id="A0A8I3RWZ3"/>
<reference evidence="8" key="2">
    <citation type="submission" date="2025-08" db="UniProtKB">
        <authorList>
            <consortium name="Ensembl"/>
        </authorList>
    </citation>
    <scope>IDENTIFICATION</scope>
    <source>
        <strain evidence="8">Boxer</strain>
    </source>
</reference>
<proteinExistence type="inferred from homology"/>
<feature type="chain" id="PRO_5035183949" description="nucleoside-diphosphate kinase" evidence="6">
    <location>
        <begin position="20"/>
        <end position="114"/>
    </location>
</feature>
<dbReference type="RefSeq" id="XP_038312363.1">
    <property type="nucleotide sequence ID" value="XM_038456435.1"/>
</dbReference>
<dbReference type="RefSeq" id="XP_038285575.1">
    <property type="nucleotide sequence ID" value="XM_038429647.1"/>
</dbReference>
<reference evidence="8" key="1">
    <citation type="submission" date="2020-03" db="EMBL/GenBank/DDBJ databases">
        <title>Long-read based genome assembly of a Labrador retriever dog.</title>
        <authorList>
            <person name="Eory L."/>
            <person name="Zhang W."/>
            <person name="Schoenebeck J."/>
        </authorList>
    </citation>
    <scope>NUCLEOTIDE SEQUENCE [LARGE SCALE GENOMIC DNA]</scope>
    <source>
        <strain evidence="8">Labrador retriever</strain>
    </source>
</reference>
<protein>
    <recommendedName>
        <fullName evidence="3">nucleoside-diphosphate kinase</fullName>
        <ecNumber evidence="3">2.7.4.6</ecNumber>
    </recommendedName>
</protein>